<comment type="caution">
    <text evidence="1">The sequence shown here is derived from an EMBL/GenBank/DDBJ whole genome shotgun (WGS) entry which is preliminary data.</text>
</comment>
<evidence type="ECO:0000313" key="2">
    <source>
        <dbReference type="Proteomes" id="UP001302812"/>
    </source>
</evidence>
<dbReference type="EMBL" id="MU853335">
    <property type="protein sequence ID" value="KAK4115320.1"/>
    <property type="molecule type" value="Genomic_DNA"/>
</dbReference>
<organism evidence="1 2">
    <name type="scientific">Canariomyces notabilis</name>
    <dbReference type="NCBI Taxonomy" id="2074819"/>
    <lineage>
        <taxon>Eukaryota</taxon>
        <taxon>Fungi</taxon>
        <taxon>Dikarya</taxon>
        <taxon>Ascomycota</taxon>
        <taxon>Pezizomycotina</taxon>
        <taxon>Sordariomycetes</taxon>
        <taxon>Sordariomycetidae</taxon>
        <taxon>Sordariales</taxon>
        <taxon>Chaetomiaceae</taxon>
        <taxon>Canariomyces</taxon>
    </lineage>
</organism>
<reference evidence="1" key="2">
    <citation type="submission" date="2023-05" db="EMBL/GenBank/DDBJ databases">
        <authorList>
            <consortium name="Lawrence Berkeley National Laboratory"/>
            <person name="Steindorff A."/>
            <person name="Hensen N."/>
            <person name="Bonometti L."/>
            <person name="Westerberg I."/>
            <person name="Brannstrom I.O."/>
            <person name="Guillou S."/>
            <person name="Cros-Aarteil S."/>
            <person name="Calhoun S."/>
            <person name="Haridas S."/>
            <person name="Kuo A."/>
            <person name="Mondo S."/>
            <person name="Pangilinan J."/>
            <person name="Riley R."/>
            <person name="Labutti K."/>
            <person name="Andreopoulos B."/>
            <person name="Lipzen A."/>
            <person name="Chen C."/>
            <person name="Yanf M."/>
            <person name="Daum C."/>
            <person name="Ng V."/>
            <person name="Clum A."/>
            <person name="Ohm R."/>
            <person name="Martin F."/>
            <person name="Silar P."/>
            <person name="Natvig D."/>
            <person name="Lalanne C."/>
            <person name="Gautier V."/>
            <person name="Ament-Velasquez S.L."/>
            <person name="Kruys A."/>
            <person name="Hutchinson M.I."/>
            <person name="Powell A.J."/>
            <person name="Barry K."/>
            <person name="Miller A.N."/>
            <person name="Grigoriev I.V."/>
            <person name="Debuchy R."/>
            <person name="Gladieux P."/>
            <person name="Thoren M.H."/>
            <person name="Johannesson H."/>
        </authorList>
    </citation>
    <scope>NUCLEOTIDE SEQUENCE</scope>
    <source>
        <strain evidence="1">CBS 508.74</strain>
    </source>
</reference>
<sequence>MRGSKIPFIFYLFPTQGLILGPIALQSTQPTDDELARFRLPVLSLLLHYSQCPDPYLSILSTLLFFDRLPGRRSVCSLPATHPFLYRWSRSTVLLPFWQADTFSRNPGVHMARSR</sequence>
<gene>
    <name evidence="1" type="ORF">N656DRAFT_497210</name>
</gene>
<dbReference type="Proteomes" id="UP001302812">
    <property type="component" value="Unassembled WGS sequence"/>
</dbReference>
<dbReference type="RefSeq" id="XP_064672890.1">
    <property type="nucleotide sequence ID" value="XM_064809838.1"/>
</dbReference>
<dbReference type="GeneID" id="89933962"/>
<name>A0AAN6TJ35_9PEZI</name>
<accession>A0AAN6TJ35</accession>
<evidence type="ECO:0000313" key="1">
    <source>
        <dbReference type="EMBL" id="KAK4115320.1"/>
    </source>
</evidence>
<dbReference type="AlphaFoldDB" id="A0AAN6TJ35"/>
<keyword evidence="2" id="KW-1185">Reference proteome</keyword>
<proteinExistence type="predicted"/>
<reference evidence="1" key="1">
    <citation type="journal article" date="2023" name="Mol. Phylogenet. Evol.">
        <title>Genome-scale phylogeny and comparative genomics of the fungal order Sordariales.</title>
        <authorList>
            <person name="Hensen N."/>
            <person name="Bonometti L."/>
            <person name="Westerberg I."/>
            <person name="Brannstrom I.O."/>
            <person name="Guillou S."/>
            <person name="Cros-Aarteil S."/>
            <person name="Calhoun S."/>
            <person name="Haridas S."/>
            <person name="Kuo A."/>
            <person name="Mondo S."/>
            <person name="Pangilinan J."/>
            <person name="Riley R."/>
            <person name="LaButti K."/>
            <person name="Andreopoulos B."/>
            <person name="Lipzen A."/>
            <person name="Chen C."/>
            <person name="Yan M."/>
            <person name="Daum C."/>
            <person name="Ng V."/>
            <person name="Clum A."/>
            <person name="Steindorff A."/>
            <person name="Ohm R.A."/>
            <person name="Martin F."/>
            <person name="Silar P."/>
            <person name="Natvig D.O."/>
            <person name="Lalanne C."/>
            <person name="Gautier V."/>
            <person name="Ament-Velasquez S.L."/>
            <person name="Kruys A."/>
            <person name="Hutchinson M.I."/>
            <person name="Powell A.J."/>
            <person name="Barry K."/>
            <person name="Miller A.N."/>
            <person name="Grigoriev I.V."/>
            <person name="Debuchy R."/>
            <person name="Gladieux P."/>
            <person name="Hiltunen Thoren M."/>
            <person name="Johannesson H."/>
        </authorList>
    </citation>
    <scope>NUCLEOTIDE SEQUENCE</scope>
    <source>
        <strain evidence="1">CBS 508.74</strain>
    </source>
</reference>
<protein>
    <submittedName>
        <fullName evidence="1">Uncharacterized protein</fullName>
    </submittedName>
</protein>